<dbReference type="PANTHER" id="PTHR47799:SF1">
    <property type="entry name" value="OMEGA-AMIDASE YAFV"/>
    <property type="match status" value="1"/>
</dbReference>
<dbReference type="EMBL" id="JACHIA010000021">
    <property type="protein sequence ID" value="MBB6073118.1"/>
    <property type="molecule type" value="Genomic_DNA"/>
</dbReference>
<dbReference type="GO" id="GO:0050152">
    <property type="term" value="F:omega-amidase activity"/>
    <property type="evidence" value="ECO:0007669"/>
    <property type="project" value="TreeGrafter"/>
</dbReference>
<dbReference type="GO" id="GO:0106008">
    <property type="term" value="F:2-oxoglutaramate amidase activity"/>
    <property type="evidence" value="ECO:0007669"/>
    <property type="project" value="TreeGrafter"/>
</dbReference>
<evidence type="ECO:0000259" key="1">
    <source>
        <dbReference type="PROSITE" id="PS50263"/>
    </source>
</evidence>
<dbReference type="AlphaFoldDB" id="A0A841H571"/>
<dbReference type="PANTHER" id="PTHR47799">
    <property type="entry name" value="OMEGA-AMIDASE YAFV"/>
    <property type="match status" value="1"/>
</dbReference>
<evidence type="ECO:0000313" key="3">
    <source>
        <dbReference type="Proteomes" id="UP000582837"/>
    </source>
</evidence>
<proteinExistence type="predicted"/>
<reference evidence="2 3" key="1">
    <citation type="submission" date="2020-08" db="EMBL/GenBank/DDBJ databases">
        <title>Genomic Encyclopedia of Type Strains, Phase IV (KMG-IV): sequencing the most valuable type-strain genomes for metagenomic binning, comparative biology and taxonomic classification.</title>
        <authorList>
            <person name="Goeker M."/>
        </authorList>
    </citation>
    <scope>NUCLEOTIDE SEQUENCE [LARGE SCALE GENOMIC DNA]</scope>
    <source>
        <strain evidence="2 3">DSM 29007</strain>
    </source>
</reference>
<feature type="domain" description="CN hydrolase" evidence="1">
    <location>
        <begin position="5"/>
        <end position="247"/>
    </location>
</feature>
<dbReference type="Pfam" id="PF00795">
    <property type="entry name" value="CN_hydrolase"/>
    <property type="match status" value="1"/>
</dbReference>
<dbReference type="InterPro" id="IPR003010">
    <property type="entry name" value="C-N_Hydrolase"/>
</dbReference>
<name>A0A841H571_9BACT</name>
<dbReference type="RefSeq" id="WP_170035110.1">
    <property type="nucleotide sequence ID" value="NZ_JABDTL010000001.1"/>
</dbReference>
<dbReference type="Gene3D" id="3.60.110.10">
    <property type="entry name" value="Carbon-nitrogen hydrolase"/>
    <property type="match status" value="1"/>
</dbReference>
<evidence type="ECO:0000313" key="2">
    <source>
        <dbReference type="EMBL" id="MBB6073118.1"/>
    </source>
</evidence>
<gene>
    <name evidence="2" type="ORF">HNQ61_004785</name>
</gene>
<protein>
    <submittedName>
        <fullName evidence="2">Putative amidohydrolase</fullName>
    </submittedName>
</protein>
<dbReference type="InterPro" id="IPR052737">
    <property type="entry name" value="Omega-amidase_YafV"/>
</dbReference>
<dbReference type="Proteomes" id="UP000582837">
    <property type="component" value="Unassembled WGS sequence"/>
</dbReference>
<comment type="caution">
    <text evidence="2">The sequence shown here is derived from an EMBL/GenBank/DDBJ whole genome shotgun (WGS) entry which is preliminary data.</text>
</comment>
<keyword evidence="2" id="KW-0378">Hydrolase</keyword>
<dbReference type="PROSITE" id="PS50263">
    <property type="entry name" value="CN_HYDROLASE"/>
    <property type="match status" value="1"/>
</dbReference>
<sequence length="256" mass="27420">MSAPLRVALGEYDTGWHDPAASLARAAEVVARAAEAGARLVALPEMCTTGFTMESAAQAEALTGPSVAALADLARRHAVHLLAGVSTRRATADGEAFFNSALLFGPDGELRAEYRKQRLFGYAGEREAYSAGEGPLVVEVDGVKLAVFICYDLRFPELFRAVSPGVDGIVLIANWPAARRPHWDVLVRARAIENQCYFVAVNRTGSGGGLDYDGGSVAYDPWGDPLPGLLADVDPAEVTRVRDRYPFVTDLRDRAG</sequence>
<keyword evidence="3" id="KW-1185">Reference proteome</keyword>
<dbReference type="InterPro" id="IPR036526">
    <property type="entry name" value="C-N_Hydrolase_sf"/>
</dbReference>
<organism evidence="2 3">
    <name type="scientific">Longimicrobium terrae</name>
    <dbReference type="NCBI Taxonomy" id="1639882"/>
    <lineage>
        <taxon>Bacteria</taxon>
        <taxon>Pseudomonadati</taxon>
        <taxon>Gemmatimonadota</taxon>
        <taxon>Longimicrobiia</taxon>
        <taxon>Longimicrobiales</taxon>
        <taxon>Longimicrobiaceae</taxon>
        <taxon>Longimicrobium</taxon>
    </lineage>
</organism>
<accession>A0A841H571</accession>
<dbReference type="SUPFAM" id="SSF56317">
    <property type="entry name" value="Carbon-nitrogen hydrolase"/>
    <property type="match status" value="1"/>
</dbReference>